<evidence type="ECO:0000313" key="2">
    <source>
        <dbReference type="Proteomes" id="UP000199063"/>
    </source>
</evidence>
<keyword evidence="2" id="KW-1185">Reference proteome</keyword>
<protein>
    <submittedName>
        <fullName evidence="1">Uncharacterized protein</fullName>
    </submittedName>
</protein>
<dbReference type="EMBL" id="FNHI01000014">
    <property type="protein sequence ID" value="SDM85557.1"/>
    <property type="molecule type" value="Genomic_DNA"/>
</dbReference>
<evidence type="ECO:0000313" key="1">
    <source>
        <dbReference type="EMBL" id="SDM85557.1"/>
    </source>
</evidence>
<dbReference type="STRING" id="1196353.SAMN05444921_11485"/>
<reference evidence="2" key="1">
    <citation type="submission" date="2016-10" db="EMBL/GenBank/DDBJ databases">
        <authorList>
            <person name="Varghese N."/>
            <person name="Submissions S."/>
        </authorList>
    </citation>
    <scope>NUCLEOTIDE SEQUENCE [LARGE SCALE GENOMIC DNA]</scope>
    <source>
        <strain evidence="2">CGMCC 4.7042</strain>
    </source>
</reference>
<sequence length="102" mass="11011">MAAPTNVYTTTDIAAMLANPHCPPQLRANWDRLTTTAAYHAAAVRRRDIPALRVGDDAEDVDYWRAQNDSALGHLSSALARHEAIIPALIAGADPYAFAATR</sequence>
<organism evidence="1 2">
    <name type="scientific">Streptomyces wuyuanensis</name>
    <dbReference type="NCBI Taxonomy" id="1196353"/>
    <lineage>
        <taxon>Bacteria</taxon>
        <taxon>Bacillati</taxon>
        <taxon>Actinomycetota</taxon>
        <taxon>Actinomycetes</taxon>
        <taxon>Kitasatosporales</taxon>
        <taxon>Streptomycetaceae</taxon>
        <taxon>Streptomyces</taxon>
    </lineage>
</organism>
<name>A0A1G9WMH7_9ACTN</name>
<proteinExistence type="predicted"/>
<accession>A0A1G9WMH7</accession>
<dbReference type="Proteomes" id="UP000199063">
    <property type="component" value="Unassembled WGS sequence"/>
</dbReference>
<dbReference type="OrthoDB" id="9796171at2"/>
<dbReference type="AlphaFoldDB" id="A0A1G9WMH7"/>
<gene>
    <name evidence="1" type="ORF">SAMN05444921_11485</name>
</gene>
<dbReference type="RefSeq" id="WP_093657130.1">
    <property type="nucleotide sequence ID" value="NZ_FNHI01000014.1"/>
</dbReference>
<dbReference type="GeneID" id="40831500"/>